<feature type="compositionally biased region" description="Basic and acidic residues" evidence="1">
    <location>
        <begin position="138"/>
        <end position="150"/>
    </location>
</feature>
<gene>
    <name evidence="2" type="ORF">CRG98_003638</name>
</gene>
<evidence type="ECO:0000313" key="2">
    <source>
        <dbReference type="EMBL" id="PKI75980.1"/>
    </source>
</evidence>
<sequence>MARRAMTRGRLARPPTPHDQRVVPTFVGRPPAAFTLPPWQGELWTEGRPTFPGNSQQEDSLNTERPQLRQQTSLIQLLGISTLSLHPYSTEQDHKQIRVTALQRLALFLRIDRTRVDWNTATSTPSLMRVVSVTRPHGKVDTPKPRDPKARNVGPDESLHSGSYNGHDPWNLYKGKREGSLGSSKSRIQRFDCMSKRVSYSESQGEFPCVEDCKTTTRCHFTLSVAVLSWSSCQRSPNFCLGRKTRDDLAGSFI</sequence>
<proteinExistence type="predicted"/>
<dbReference type="EMBL" id="PGOL01000134">
    <property type="protein sequence ID" value="PKI75980.1"/>
    <property type="molecule type" value="Genomic_DNA"/>
</dbReference>
<keyword evidence="3" id="KW-1185">Reference proteome</keyword>
<feature type="region of interest" description="Disordered" evidence="1">
    <location>
        <begin position="1"/>
        <end position="23"/>
    </location>
</feature>
<organism evidence="2 3">
    <name type="scientific">Punica granatum</name>
    <name type="common">Pomegranate</name>
    <dbReference type="NCBI Taxonomy" id="22663"/>
    <lineage>
        <taxon>Eukaryota</taxon>
        <taxon>Viridiplantae</taxon>
        <taxon>Streptophyta</taxon>
        <taxon>Embryophyta</taxon>
        <taxon>Tracheophyta</taxon>
        <taxon>Spermatophyta</taxon>
        <taxon>Magnoliopsida</taxon>
        <taxon>eudicotyledons</taxon>
        <taxon>Gunneridae</taxon>
        <taxon>Pentapetalae</taxon>
        <taxon>rosids</taxon>
        <taxon>malvids</taxon>
        <taxon>Myrtales</taxon>
        <taxon>Lythraceae</taxon>
        <taxon>Punica</taxon>
    </lineage>
</organism>
<feature type="compositionally biased region" description="Polar residues" evidence="1">
    <location>
        <begin position="52"/>
        <end position="64"/>
    </location>
</feature>
<evidence type="ECO:0000256" key="1">
    <source>
        <dbReference type="SAM" id="MobiDB-lite"/>
    </source>
</evidence>
<protein>
    <submittedName>
        <fullName evidence="2">Uncharacterized protein</fullName>
    </submittedName>
</protein>
<reference evidence="2 3" key="1">
    <citation type="submission" date="2017-11" db="EMBL/GenBank/DDBJ databases">
        <title>De-novo sequencing of pomegranate (Punica granatum L.) genome.</title>
        <authorList>
            <person name="Akparov Z."/>
            <person name="Amiraslanov A."/>
            <person name="Hajiyeva S."/>
            <person name="Abbasov M."/>
            <person name="Kaur K."/>
            <person name="Hamwieh A."/>
            <person name="Solovyev V."/>
            <person name="Salamov A."/>
            <person name="Braich B."/>
            <person name="Kosarev P."/>
            <person name="Mahmoud A."/>
            <person name="Hajiyev E."/>
            <person name="Babayeva S."/>
            <person name="Izzatullayeva V."/>
            <person name="Mammadov A."/>
            <person name="Mammadov A."/>
            <person name="Sharifova S."/>
            <person name="Ojaghi J."/>
            <person name="Eynullazada K."/>
            <person name="Bayramov B."/>
            <person name="Abdulazimova A."/>
            <person name="Shahmuradov I."/>
        </authorList>
    </citation>
    <scope>NUCLEOTIDE SEQUENCE [LARGE SCALE GENOMIC DNA]</scope>
    <source>
        <strain evidence="3">cv. AG2017</strain>
        <tissue evidence="2">Leaf</tissue>
    </source>
</reference>
<accession>A0A2I0L5T1</accession>
<name>A0A2I0L5T1_PUNGR</name>
<feature type="compositionally biased region" description="Basic residues" evidence="1">
    <location>
        <begin position="1"/>
        <end position="11"/>
    </location>
</feature>
<feature type="region of interest" description="Disordered" evidence="1">
    <location>
        <begin position="44"/>
        <end position="64"/>
    </location>
</feature>
<comment type="caution">
    <text evidence="2">The sequence shown here is derived from an EMBL/GenBank/DDBJ whole genome shotgun (WGS) entry which is preliminary data.</text>
</comment>
<dbReference type="AlphaFoldDB" id="A0A2I0L5T1"/>
<feature type="region of interest" description="Disordered" evidence="1">
    <location>
        <begin position="135"/>
        <end position="161"/>
    </location>
</feature>
<evidence type="ECO:0000313" key="3">
    <source>
        <dbReference type="Proteomes" id="UP000233551"/>
    </source>
</evidence>
<dbReference type="Proteomes" id="UP000233551">
    <property type="component" value="Unassembled WGS sequence"/>
</dbReference>